<evidence type="ECO:0000256" key="1">
    <source>
        <dbReference type="ARBA" id="ARBA00023002"/>
    </source>
</evidence>
<accession>A0ABW1QU26</accession>
<keyword evidence="4" id="KW-1185">Reference proteome</keyword>
<proteinExistence type="predicted"/>
<dbReference type="InterPro" id="IPR042098">
    <property type="entry name" value="TauD-like_sf"/>
</dbReference>
<dbReference type="Proteomes" id="UP001596098">
    <property type="component" value="Unassembled WGS sequence"/>
</dbReference>
<name>A0ABW1QU26_9ACTN</name>
<reference evidence="4" key="1">
    <citation type="journal article" date="2019" name="Int. J. Syst. Evol. Microbiol.">
        <title>The Global Catalogue of Microorganisms (GCM) 10K type strain sequencing project: providing services to taxonomists for standard genome sequencing and annotation.</title>
        <authorList>
            <consortium name="The Broad Institute Genomics Platform"/>
            <consortium name="The Broad Institute Genome Sequencing Center for Infectious Disease"/>
            <person name="Wu L."/>
            <person name="Ma J."/>
        </authorList>
    </citation>
    <scope>NUCLEOTIDE SEQUENCE [LARGE SCALE GENOMIC DNA]</scope>
    <source>
        <strain evidence="4">DFY28</strain>
    </source>
</reference>
<evidence type="ECO:0000256" key="2">
    <source>
        <dbReference type="SAM" id="MobiDB-lite"/>
    </source>
</evidence>
<keyword evidence="1" id="KW-0560">Oxidoreductase</keyword>
<dbReference type="Gene3D" id="3.60.130.10">
    <property type="entry name" value="Clavaminate synthase-like"/>
    <property type="match status" value="1"/>
</dbReference>
<evidence type="ECO:0000313" key="3">
    <source>
        <dbReference type="EMBL" id="MFC6152342.1"/>
    </source>
</evidence>
<sequence length="220" mass="24548">MYHLTNLLNEVRDKGYGVFKGGLSVLERDIDGSVRVIPNRRTSSPRIERLRPTPADKAQQRSMSRVHGLGEQPLHTDGAHLETPPDVVLLSCPTRSEIPTRFARFVPPTLGSQPMGDLVHGLFIVDSGSDSFLAPILDFNREGHAVRYDPVCMTPGDPRACRAMAAVKECLPEVHEFEWNEPGLVLALDNRRYLHARADASNEPERTLERLALRVERAPS</sequence>
<evidence type="ECO:0000313" key="4">
    <source>
        <dbReference type="Proteomes" id="UP001596098"/>
    </source>
</evidence>
<protein>
    <recommendedName>
        <fullName evidence="5">TauD/TfdA-like domain-containing protein</fullName>
    </recommendedName>
</protein>
<dbReference type="SUPFAM" id="SSF51197">
    <property type="entry name" value="Clavaminate synthase-like"/>
    <property type="match status" value="1"/>
</dbReference>
<comment type="caution">
    <text evidence="3">The sequence shown here is derived from an EMBL/GenBank/DDBJ whole genome shotgun (WGS) entry which is preliminary data.</text>
</comment>
<feature type="region of interest" description="Disordered" evidence="2">
    <location>
        <begin position="38"/>
        <end position="65"/>
    </location>
</feature>
<dbReference type="EMBL" id="JBHSQI010000001">
    <property type="protein sequence ID" value="MFC6152342.1"/>
    <property type="molecule type" value="Genomic_DNA"/>
</dbReference>
<dbReference type="RefSeq" id="WP_128220543.1">
    <property type="nucleotide sequence ID" value="NZ_CP034929.1"/>
</dbReference>
<gene>
    <name evidence="3" type="ORF">ACFPWU_01520</name>
</gene>
<organism evidence="3 4">
    <name type="scientific">Nocardioides yefusunii</name>
    <dbReference type="NCBI Taxonomy" id="2500546"/>
    <lineage>
        <taxon>Bacteria</taxon>
        <taxon>Bacillati</taxon>
        <taxon>Actinomycetota</taxon>
        <taxon>Actinomycetes</taxon>
        <taxon>Propionibacteriales</taxon>
        <taxon>Nocardioidaceae</taxon>
        <taxon>Nocardioides</taxon>
    </lineage>
</organism>
<evidence type="ECO:0008006" key="5">
    <source>
        <dbReference type="Google" id="ProtNLM"/>
    </source>
</evidence>